<dbReference type="PROSITE" id="PS50026">
    <property type="entry name" value="EGF_3"/>
    <property type="match status" value="1"/>
</dbReference>
<evidence type="ECO:0000256" key="5">
    <source>
        <dbReference type="ARBA" id="ARBA00022737"/>
    </source>
</evidence>
<feature type="compositionally biased region" description="Basic and acidic residues" evidence="16">
    <location>
        <begin position="1185"/>
        <end position="1194"/>
    </location>
</feature>
<dbReference type="InterPro" id="IPR000742">
    <property type="entry name" value="EGF"/>
</dbReference>
<reference evidence="19" key="1">
    <citation type="submission" date="2013-10" db="EMBL/GenBank/DDBJ databases">
        <title>Genomic analysis of the causative agents of coccidiosis in chickens.</title>
        <authorList>
            <person name="Reid A.J."/>
            <person name="Blake D."/>
            <person name="Billington K."/>
            <person name="Browne H."/>
            <person name="Dunn M."/>
            <person name="Hung S."/>
            <person name="Kawahara F."/>
            <person name="Miranda-Saavedra D."/>
            <person name="Mourier T."/>
            <person name="Nagra H."/>
            <person name="Otto T.D."/>
            <person name="Rawlings N."/>
            <person name="Sanchez A."/>
            <person name="Sanders M."/>
            <person name="Subramaniam C."/>
            <person name="Tay Y."/>
            <person name="Dear P."/>
            <person name="Doerig C."/>
            <person name="Gruber A."/>
            <person name="Parkinson J."/>
            <person name="Shirley M."/>
            <person name="Wan K.L."/>
            <person name="Berriman M."/>
            <person name="Tomley F."/>
            <person name="Pain A."/>
        </authorList>
    </citation>
    <scope>NUCLEOTIDE SEQUENCE [LARGE SCALE GENOMIC DNA]</scope>
    <source>
        <strain evidence="19">Houghton</strain>
    </source>
</reference>
<dbReference type="GO" id="GO:0030154">
    <property type="term" value="P:cell differentiation"/>
    <property type="evidence" value="ECO:0007669"/>
    <property type="project" value="UniProtKB-KW"/>
</dbReference>
<dbReference type="Pfam" id="PF07645">
    <property type="entry name" value="EGF_CA"/>
    <property type="match status" value="1"/>
</dbReference>
<keyword evidence="8" id="KW-0805">Transcription regulation</keyword>
<dbReference type="PANTHER" id="PTHR37835">
    <property type="entry name" value="ALPHA-CLOSTRIPAIN"/>
    <property type="match status" value="1"/>
</dbReference>
<keyword evidence="5" id="KW-0677">Repeat</keyword>
<dbReference type="VEuPathDB" id="ToxoDB:EBH_0015450"/>
<keyword evidence="20" id="KW-1185">Reference proteome</keyword>
<feature type="disulfide bond" evidence="15">
    <location>
        <begin position="1239"/>
        <end position="1256"/>
    </location>
</feature>
<dbReference type="PROSITE" id="PS01186">
    <property type="entry name" value="EGF_2"/>
    <property type="match status" value="1"/>
</dbReference>
<evidence type="ECO:0000256" key="7">
    <source>
        <dbReference type="ARBA" id="ARBA00022976"/>
    </source>
</evidence>
<evidence type="ECO:0000256" key="9">
    <source>
        <dbReference type="ARBA" id="ARBA00023043"/>
    </source>
</evidence>
<keyword evidence="3 15" id="KW-0245">EGF-like domain</keyword>
<sequence>MESGATRTGPSFLPRRSLCESLPRKIGDMPVRAWSQLMFVHADNNLEESALLDLEEMLHPWRGEIVKRHARAALRGRGTPPLPMGGSALSGLTSQEALEDLYLVVLIDRSNQTSATDMGTVHACPELEYSNLGEGVKQLPGTSEVELNTQMAFELLRLHMQDGRREWLLLRSLGEVDMNDPEVLGTAVTRFLDIFPSRHYAVVLWNHGSAWAGFGDDESNPNNQPMSIHDIAVGLKKSMDPTSLVRKPPPPFRTATAFEYGTRFVTSYGLHPPSSNALTLALIEVRAFNEFKKKFEELLEGLYSCGGSNITRRVRRALSQTFSIRGCRMLGLCSCYDLNDFLASLLQQFASEEQDMGKISQQSDTLDEETRWVPSDFKKLTSPLKTQQRLLQQWTQQRHMASAFGASQRALTDKVVAARVLFRKMIVAEVGSREPGRYGGLSIYFPDPNMAVNCKTHRNAASWARRYTSTIRTKFSFFVTSVLSNRKGSVCYSPGGGRVLKPFPEEDPIATVGISAVVPVSVVSAIMFTGFVKSSPKGGQPEIIVTSTAQATMTDAEVKSFPVPLNLDEAPAERQHIDRGSPNAARKQDSQTRREEADAIAGLREFTVVQGWWDTQVWILRQQLRLDDALKDPRPQRQGQGRSTSVEAVVVAIQEGSESSRPGTGRATTFSFPFLFFKDALAAECLKDPLLHTEALERPENFRNGSEARLTVEGPTEGNQRGFPGFKKRALQAVPRSSTGGLDIVKRRVLSTRVFPLGMPSRNNRSVEVPEFQQRKSGITVGTTAPGMLNSRKPSSKYASMDRGYEPSDHLTPRRLSSKRVGSPSWLIHERLGREPQRQERRKHQCGARAFLLATWDQVQTATSDLALYVVENEQTTEWPRSKGGLLVPIQHRLRRIALSSEEREGFTTSQKGAHKDTRERSKSPAANVKPARQQRTALFVNHRLSALISEKGTRFPRSYPSEGTGTHDVNARGKQTLQSSHESLAAVVLEESVGDTTFFWNVDSDMGKLFLQPTSVSTILRERRYKMGVPHVQDPSFERAVIGFILQDVLDQRAVAASSVPLVQPKPRAPRTIWESIGQSLGFVDFATGDNEASRTSSSTSTCQSNWLGDGICDELCDSVVYEFDGGDCSHRNAAAEHLLEQQEPKGACVGNQCSQIALCEAYDDASDGRGMQQPQNHTGKKMGVPEERREEAEASSIKTSSQESPLVATIWEGPRGRYVCSGGCVDVDECSTGLASCASPSVATCVNTSGGYFCSCVDGYEGDGRQCVASPSTAEAEISIAMDYQKTIAAAGGKELLKEALIDAILQAIPALGDRKRIEVPRIYEGSINAAIRILPPTADWSAYPDGSDSLRQLTAAEVLLALQEQLAEPLSSLRTGPFGEYASYTTIERYAFFDRSAAQQKFELLAFLTDWLPEWLKDAVPRELIAAVEVLVLLICLTAVIMAIRRVVKSDEYDNAEGLSDLVLIPVKVLVGNQHYFTHSSPIV</sequence>
<keyword evidence="12" id="KW-0804">Transcription</keyword>
<evidence type="ECO:0000256" key="10">
    <source>
        <dbReference type="ARBA" id="ARBA00023157"/>
    </source>
</evidence>
<feature type="compositionally biased region" description="Basic and acidic residues" evidence="16">
    <location>
        <begin position="803"/>
        <end position="812"/>
    </location>
</feature>
<feature type="domain" description="EGF-like" evidence="18">
    <location>
        <begin position="1228"/>
        <end position="1270"/>
    </location>
</feature>
<dbReference type="Proteomes" id="UP000030750">
    <property type="component" value="Unassembled WGS sequence"/>
</dbReference>
<accession>U6LAU7</accession>
<dbReference type="GO" id="GO:0005886">
    <property type="term" value="C:plasma membrane"/>
    <property type="evidence" value="ECO:0007669"/>
    <property type="project" value="UniProtKB-SubCell"/>
</dbReference>
<dbReference type="GO" id="GO:0005634">
    <property type="term" value="C:nucleus"/>
    <property type="evidence" value="ECO:0007669"/>
    <property type="project" value="UniProtKB-SubCell"/>
</dbReference>
<reference evidence="19" key="2">
    <citation type="submission" date="2013-10" db="EMBL/GenBank/DDBJ databases">
        <authorList>
            <person name="Aslett M."/>
        </authorList>
    </citation>
    <scope>NUCLEOTIDE SEQUENCE [LARGE SCALE GENOMIC DNA]</scope>
    <source>
        <strain evidence="19">Houghton</strain>
    </source>
</reference>
<comment type="subcellular location">
    <subcellularLocation>
        <location evidence="2">Cell membrane</location>
        <topology evidence="2">Single-pass type I membrane protein</topology>
    </subcellularLocation>
    <subcellularLocation>
        <location evidence="1">Nucleus</location>
    </subcellularLocation>
</comment>
<evidence type="ECO:0000256" key="8">
    <source>
        <dbReference type="ARBA" id="ARBA00023015"/>
    </source>
</evidence>
<evidence type="ECO:0000256" key="16">
    <source>
        <dbReference type="SAM" id="MobiDB-lite"/>
    </source>
</evidence>
<evidence type="ECO:0000256" key="12">
    <source>
        <dbReference type="ARBA" id="ARBA00023163"/>
    </source>
</evidence>
<organism evidence="19 20">
    <name type="scientific">Eimeria brunetti</name>
    <dbReference type="NCBI Taxonomy" id="51314"/>
    <lineage>
        <taxon>Eukaryota</taxon>
        <taxon>Sar</taxon>
        <taxon>Alveolata</taxon>
        <taxon>Apicomplexa</taxon>
        <taxon>Conoidasida</taxon>
        <taxon>Coccidia</taxon>
        <taxon>Eucoccidiorida</taxon>
        <taxon>Eimeriorina</taxon>
        <taxon>Eimeriidae</taxon>
        <taxon>Eimeria</taxon>
    </lineage>
</organism>
<feature type="region of interest" description="Disordered" evidence="16">
    <location>
        <begin position="901"/>
        <end position="935"/>
    </location>
</feature>
<evidence type="ECO:0000313" key="19">
    <source>
        <dbReference type="EMBL" id="CDJ47306.1"/>
    </source>
</evidence>
<feature type="region of interest" description="Disordered" evidence="16">
    <location>
        <begin position="1169"/>
        <end position="1201"/>
    </location>
</feature>
<keyword evidence="13" id="KW-0325">Glycoprotein</keyword>
<dbReference type="OrthoDB" id="339125at2759"/>
<feature type="region of interest" description="Disordered" evidence="16">
    <location>
        <begin position="703"/>
        <end position="725"/>
    </location>
</feature>
<keyword evidence="10 15" id="KW-1015">Disulfide bond</keyword>
<evidence type="ECO:0000256" key="17">
    <source>
        <dbReference type="SAM" id="Phobius"/>
    </source>
</evidence>
<feature type="region of interest" description="Disordered" evidence="16">
    <location>
        <begin position="572"/>
        <end position="595"/>
    </location>
</feature>
<evidence type="ECO:0000313" key="20">
    <source>
        <dbReference type="Proteomes" id="UP000030750"/>
    </source>
</evidence>
<keyword evidence="17" id="KW-1133">Transmembrane helix</keyword>
<evidence type="ECO:0000256" key="1">
    <source>
        <dbReference type="ARBA" id="ARBA00004123"/>
    </source>
</evidence>
<evidence type="ECO:0000256" key="14">
    <source>
        <dbReference type="ARBA" id="ARBA00023242"/>
    </source>
</evidence>
<dbReference type="InterPro" id="IPR005077">
    <property type="entry name" value="Peptidase_C11"/>
</dbReference>
<proteinExistence type="predicted"/>
<dbReference type="GO" id="GO:0005509">
    <property type="term" value="F:calcium ion binding"/>
    <property type="evidence" value="ECO:0007669"/>
    <property type="project" value="InterPro"/>
</dbReference>
<dbReference type="SMART" id="SM00004">
    <property type="entry name" value="NL"/>
    <property type="match status" value="1"/>
</dbReference>
<dbReference type="Pfam" id="PF00066">
    <property type="entry name" value="Notch"/>
    <property type="match status" value="1"/>
</dbReference>
<feature type="region of interest" description="Disordered" evidence="16">
    <location>
        <begin position="781"/>
        <end position="820"/>
    </location>
</feature>
<keyword evidence="7" id="KW-0914">Notch signaling pathway</keyword>
<evidence type="ECO:0000256" key="4">
    <source>
        <dbReference type="ARBA" id="ARBA00022729"/>
    </source>
</evidence>
<dbReference type="InterPro" id="IPR001881">
    <property type="entry name" value="EGF-like_Ca-bd_dom"/>
</dbReference>
<evidence type="ECO:0000256" key="6">
    <source>
        <dbReference type="ARBA" id="ARBA00022782"/>
    </source>
</evidence>
<evidence type="ECO:0000259" key="18">
    <source>
        <dbReference type="PROSITE" id="PS50026"/>
    </source>
</evidence>
<keyword evidence="11" id="KW-0010">Activator</keyword>
<dbReference type="Gene3D" id="2.10.25.10">
    <property type="entry name" value="Laminin"/>
    <property type="match status" value="1"/>
</dbReference>
<dbReference type="InterPro" id="IPR018097">
    <property type="entry name" value="EGF_Ca-bd_CS"/>
</dbReference>
<keyword evidence="6" id="KW-0221">Differentiation</keyword>
<dbReference type="SMART" id="SM00179">
    <property type="entry name" value="EGF_CA"/>
    <property type="match status" value="1"/>
</dbReference>
<keyword evidence="9" id="KW-0040">ANK repeat</keyword>
<dbReference type="SUPFAM" id="SSF57196">
    <property type="entry name" value="EGF/Laminin"/>
    <property type="match status" value="1"/>
</dbReference>
<evidence type="ECO:0000256" key="11">
    <source>
        <dbReference type="ARBA" id="ARBA00023159"/>
    </source>
</evidence>
<feature type="compositionally biased region" description="Basic and acidic residues" evidence="16">
    <location>
        <begin position="586"/>
        <end position="595"/>
    </location>
</feature>
<evidence type="ECO:0000256" key="3">
    <source>
        <dbReference type="ARBA" id="ARBA00022536"/>
    </source>
</evidence>
<keyword evidence="17" id="KW-0472">Membrane</keyword>
<keyword evidence="17" id="KW-0812">Transmembrane</keyword>
<protein>
    <submittedName>
        <fullName evidence="19">Extacellular protein with a signal peptide, clostripain like caspase/hemoglobinase domain, notch domain and 2 EGF domains, related</fullName>
    </submittedName>
</protein>
<dbReference type="EMBL" id="HG710681">
    <property type="protein sequence ID" value="CDJ47306.1"/>
    <property type="molecule type" value="Genomic_DNA"/>
</dbReference>
<evidence type="ECO:0000256" key="13">
    <source>
        <dbReference type="ARBA" id="ARBA00023180"/>
    </source>
</evidence>
<keyword evidence="4" id="KW-0732">Signal</keyword>
<dbReference type="Gene3D" id="3.40.50.11970">
    <property type="match status" value="1"/>
</dbReference>
<dbReference type="GO" id="GO:0007219">
    <property type="term" value="P:Notch signaling pathway"/>
    <property type="evidence" value="ECO:0007669"/>
    <property type="project" value="UniProtKB-KW"/>
</dbReference>
<dbReference type="PANTHER" id="PTHR37835:SF1">
    <property type="entry name" value="ALPHA-CLOSTRIPAIN"/>
    <property type="match status" value="1"/>
</dbReference>
<keyword evidence="14" id="KW-0539">Nucleus</keyword>
<dbReference type="InterPro" id="IPR049883">
    <property type="entry name" value="NOTCH1_EGF-like"/>
</dbReference>
<dbReference type="PROSITE" id="PS00010">
    <property type="entry name" value="ASX_HYDROXYL"/>
    <property type="match status" value="1"/>
</dbReference>
<dbReference type="FunFam" id="2.10.25.10:FF:000038">
    <property type="entry name" value="Fibrillin 2"/>
    <property type="match status" value="1"/>
</dbReference>
<dbReference type="Gene3D" id="3.30.300.320">
    <property type="match status" value="1"/>
</dbReference>
<dbReference type="PROSITE" id="PS01187">
    <property type="entry name" value="EGF_CA"/>
    <property type="match status" value="1"/>
</dbReference>
<name>U6LAU7_9EIME</name>
<evidence type="ECO:0000256" key="15">
    <source>
        <dbReference type="PROSITE-ProRule" id="PRU00076"/>
    </source>
</evidence>
<dbReference type="InterPro" id="IPR000800">
    <property type="entry name" value="Notch_dom"/>
</dbReference>
<evidence type="ECO:0000256" key="2">
    <source>
        <dbReference type="ARBA" id="ARBA00004251"/>
    </source>
</evidence>
<gene>
    <name evidence="19" type="ORF">EBH_0015450</name>
</gene>
<dbReference type="CDD" id="cd00054">
    <property type="entry name" value="EGF_CA"/>
    <property type="match status" value="1"/>
</dbReference>
<comment type="caution">
    <text evidence="15">Lacks conserved residue(s) required for the propagation of feature annotation.</text>
</comment>
<dbReference type="InterPro" id="IPR000152">
    <property type="entry name" value="EGF-type_Asp/Asn_hydroxyl_site"/>
</dbReference>
<feature type="compositionally biased region" description="Basic and acidic residues" evidence="16">
    <location>
        <begin position="914"/>
        <end position="923"/>
    </location>
</feature>
<feature type="transmembrane region" description="Helical" evidence="17">
    <location>
        <begin position="1427"/>
        <end position="1447"/>
    </location>
</feature>